<dbReference type="Pfam" id="PF07690">
    <property type="entry name" value="MFS_1"/>
    <property type="match status" value="1"/>
</dbReference>
<feature type="transmembrane region" description="Helical" evidence="6">
    <location>
        <begin position="290"/>
        <end position="309"/>
    </location>
</feature>
<keyword evidence="2" id="KW-0813">Transport</keyword>
<evidence type="ECO:0000256" key="1">
    <source>
        <dbReference type="ARBA" id="ARBA00004651"/>
    </source>
</evidence>
<evidence type="ECO:0000256" key="3">
    <source>
        <dbReference type="ARBA" id="ARBA00022692"/>
    </source>
</evidence>
<feature type="transmembrane region" description="Helical" evidence="6">
    <location>
        <begin position="80"/>
        <end position="101"/>
    </location>
</feature>
<reference evidence="8" key="1">
    <citation type="submission" date="2021-01" db="EMBL/GenBank/DDBJ databases">
        <title>Genome public.</title>
        <authorList>
            <person name="Liu C."/>
            <person name="Sun Q."/>
        </authorList>
    </citation>
    <scope>NUCLEOTIDE SEQUENCE</scope>
    <source>
        <strain evidence="8">YIM B02565</strain>
    </source>
</reference>
<dbReference type="GO" id="GO:0005886">
    <property type="term" value="C:plasma membrane"/>
    <property type="evidence" value="ECO:0007669"/>
    <property type="project" value="UniProtKB-SubCell"/>
</dbReference>
<sequence length="433" mass="47912">MKRSYDFYKWRIWIILSLTFVMSLFHRSALGVVSDDISRTLNLSAVQLGNLASITFYSYAIMQIPAGILLDVYGYKKVSIFGVVFTGIGSILLGFSESIWMAYGGRLLVGIGTSVIFISVLKAQSIWFSKEQFSKASSKLSFIGNLGGVIATFPLAAMAIALGWRKSFYIMGLACFFIGFMVYKYVYSSPMDVGFSAAGDETKVQKIKLGLALKRVVSNRATWRNFFILFSLVGCTTALTGLWGVSYFTSIYGVDKTTSAFYISFTIYGLVGGSILVGNVDRFLSNPIRTFPRISLIVNTSIWIYILIIEGGKPPIKVVPYLFFTMGMFAMAHILCFTDIKEKVDSLYIGIATSVVNSGEFVGSSIISILIGCFLDFNWSGEISNGVKIYGLVEYKIAFLIFLVISILGIIMTFIKDKEVSIEENEMSCMNVS</sequence>
<feature type="transmembrane region" description="Helical" evidence="6">
    <location>
        <begin position="54"/>
        <end position="73"/>
    </location>
</feature>
<dbReference type="PANTHER" id="PTHR43826">
    <property type="entry name" value="GLUCOSE-6-PHOSPHATE EXCHANGER SLC37A4"/>
    <property type="match status" value="1"/>
</dbReference>
<feature type="transmembrane region" description="Helical" evidence="6">
    <location>
        <begin position="397"/>
        <end position="415"/>
    </location>
</feature>
<dbReference type="EMBL" id="JAESWA010000015">
    <property type="protein sequence ID" value="MBL4930738.1"/>
    <property type="molecule type" value="Genomic_DNA"/>
</dbReference>
<dbReference type="InterPro" id="IPR051337">
    <property type="entry name" value="OPA_Antiporter"/>
</dbReference>
<protein>
    <submittedName>
        <fullName evidence="8">MFS transporter</fullName>
    </submittedName>
</protein>
<comment type="caution">
    <text evidence="8">The sequence shown here is derived from an EMBL/GenBank/DDBJ whole genome shotgun (WGS) entry which is preliminary data.</text>
</comment>
<feature type="transmembrane region" description="Helical" evidence="6">
    <location>
        <begin position="347"/>
        <end position="377"/>
    </location>
</feature>
<feature type="transmembrane region" description="Helical" evidence="6">
    <location>
        <begin position="12"/>
        <end position="34"/>
    </location>
</feature>
<feature type="transmembrane region" description="Helical" evidence="6">
    <location>
        <begin position="140"/>
        <end position="162"/>
    </location>
</feature>
<evidence type="ECO:0000256" key="2">
    <source>
        <dbReference type="ARBA" id="ARBA00022448"/>
    </source>
</evidence>
<dbReference type="InterPro" id="IPR020846">
    <property type="entry name" value="MFS_dom"/>
</dbReference>
<feature type="transmembrane region" description="Helical" evidence="6">
    <location>
        <begin position="226"/>
        <end position="248"/>
    </location>
</feature>
<name>A0A937FEX5_9CLOT</name>
<keyword evidence="5 6" id="KW-0472">Membrane</keyword>
<dbReference type="RefSeq" id="WP_202766120.1">
    <property type="nucleotide sequence ID" value="NZ_JAESWA010000015.1"/>
</dbReference>
<dbReference type="AlphaFoldDB" id="A0A937FEX5"/>
<dbReference type="InterPro" id="IPR011701">
    <property type="entry name" value="MFS"/>
</dbReference>
<accession>A0A937FEX5</accession>
<keyword evidence="4 6" id="KW-1133">Transmembrane helix</keyword>
<dbReference type="GO" id="GO:0035435">
    <property type="term" value="P:phosphate ion transmembrane transport"/>
    <property type="evidence" value="ECO:0007669"/>
    <property type="project" value="TreeGrafter"/>
</dbReference>
<proteinExistence type="predicted"/>
<gene>
    <name evidence="8" type="ORF">JK634_02890</name>
</gene>
<keyword evidence="9" id="KW-1185">Reference proteome</keyword>
<evidence type="ECO:0000259" key="7">
    <source>
        <dbReference type="PROSITE" id="PS50850"/>
    </source>
</evidence>
<dbReference type="Gene3D" id="1.20.1250.20">
    <property type="entry name" value="MFS general substrate transporter like domains"/>
    <property type="match status" value="2"/>
</dbReference>
<dbReference type="InterPro" id="IPR036259">
    <property type="entry name" value="MFS_trans_sf"/>
</dbReference>
<evidence type="ECO:0000256" key="6">
    <source>
        <dbReference type="SAM" id="Phobius"/>
    </source>
</evidence>
<feature type="domain" description="Major facilitator superfamily (MFS) profile" evidence="7">
    <location>
        <begin position="12"/>
        <end position="421"/>
    </location>
</feature>
<evidence type="ECO:0000313" key="8">
    <source>
        <dbReference type="EMBL" id="MBL4930738.1"/>
    </source>
</evidence>
<evidence type="ECO:0000313" key="9">
    <source>
        <dbReference type="Proteomes" id="UP000623681"/>
    </source>
</evidence>
<organism evidence="8 9">
    <name type="scientific">Clostridium paridis</name>
    <dbReference type="NCBI Taxonomy" id="2803863"/>
    <lineage>
        <taxon>Bacteria</taxon>
        <taxon>Bacillati</taxon>
        <taxon>Bacillota</taxon>
        <taxon>Clostridia</taxon>
        <taxon>Eubacteriales</taxon>
        <taxon>Clostridiaceae</taxon>
        <taxon>Clostridium</taxon>
    </lineage>
</organism>
<feature type="transmembrane region" description="Helical" evidence="6">
    <location>
        <begin position="321"/>
        <end position="340"/>
    </location>
</feature>
<dbReference type="Proteomes" id="UP000623681">
    <property type="component" value="Unassembled WGS sequence"/>
</dbReference>
<evidence type="ECO:0000256" key="4">
    <source>
        <dbReference type="ARBA" id="ARBA00022989"/>
    </source>
</evidence>
<keyword evidence="3 6" id="KW-0812">Transmembrane</keyword>
<evidence type="ECO:0000256" key="5">
    <source>
        <dbReference type="ARBA" id="ARBA00023136"/>
    </source>
</evidence>
<dbReference type="PROSITE" id="PS50850">
    <property type="entry name" value="MFS"/>
    <property type="match status" value="1"/>
</dbReference>
<comment type="subcellular location">
    <subcellularLocation>
        <location evidence="1">Cell membrane</location>
        <topology evidence="1">Multi-pass membrane protein</topology>
    </subcellularLocation>
</comment>
<dbReference type="SUPFAM" id="SSF103473">
    <property type="entry name" value="MFS general substrate transporter"/>
    <property type="match status" value="1"/>
</dbReference>
<feature type="transmembrane region" description="Helical" evidence="6">
    <location>
        <begin position="260"/>
        <end position="278"/>
    </location>
</feature>
<dbReference type="GO" id="GO:0061513">
    <property type="term" value="F:glucose 6-phosphate:phosphate antiporter activity"/>
    <property type="evidence" value="ECO:0007669"/>
    <property type="project" value="TreeGrafter"/>
</dbReference>
<dbReference type="PANTHER" id="PTHR43826:SF3">
    <property type="entry name" value="GLUCOSE-6-PHOSPHATE EXCHANGER SLC37A4"/>
    <property type="match status" value="1"/>
</dbReference>
<feature type="transmembrane region" description="Helical" evidence="6">
    <location>
        <begin position="107"/>
        <end position="128"/>
    </location>
</feature>
<feature type="transmembrane region" description="Helical" evidence="6">
    <location>
        <begin position="168"/>
        <end position="186"/>
    </location>
</feature>